<dbReference type="RefSeq" id="WP_013045662.1">
    <property type="nucleotide sequence ID" value="NC_014010.1"/>
</dbReference>
<keyword evidence="2" id="KW-1185">Reference proteome</keyword>
<gene>
    <name evidence="1" type="ordered locus">SAR116_0790</name>
</gene>
<name>D5BRY6_PUNMI</name>
<dbReference type="EMBL" id="CP001751">
    <property type="protein sequence ID" value="ADE39033.1"/>
    <property type="molecule type" value="Genomic_DNA"/>
</dbReference>
<keyword evidence="1" id="KW-0378">Hydrolase</keyword>
<accession>D5BRY6</accession>
<dbReference type="AlphaFoldDB" id="D5BRY6"/>
<evidence type="ECO:0000313" key="2">
    <source>
        <dbReference type="Proteomes" id="UP000007460"/>
    </source>
</evidence>
<dbReference type="eggNOG" id="ENOG5032ZYF">
    <property type="taxonomic scope" value="Bacteria"/>
</dbReference>
<sequence>MFQKLKSLLQTLGLRKLDPITTHKQLIDFIESRSAFVSQTTLYTYVKARAGMQHPKLFANPDFLTSLRIARWHIYGAAISDLTLFVGAQINRDAILAHDQLSIYCTEMIEDIFAANSQEDIDSKRFMQICEKGKQRIAFADWQAIESGSAAFQSSSDAVFKWAPIADELKVHDEEIVRNSIHLRWIGVRRDLKDLIKPRLIIDDWQKHRDHAC</sequence>
<dbReference type="OrthoDB" id="6057488at2"/>
<protein>
    <submittedName>
        <fullName evidence="1">Potential esterase</fullName>
        <ecNumber evidence="1">3.4.24.-</ecNumber>
    </submittedName>
</protein>
<proteinExistence type="predicted"/>
<dbReference type="GO" id="GO:0016787">
    <property type="term" value="F:hydrolase activity"/>
    <property type="evidence" value="ECO:0007669"/>
    <property type="project" value="UniProtKB-KW"/>
</dbReference>
<dbReference type="Proteomes" id="UP000007460">
    <property type="component" value="Chromosome"/>
</dbReference>
<evidence type="ECO:0000313" key="1">
    <source>
        <dbReference type="EMBL" id="ADE39033.1"/>
    </source>
</evidence>
<dbReference type="EC" id="3.4.24.-" evidence="1"/>
<reference evidence="1 2" key="1">
    <citation type="journal article" date="2010" name="J. Bacteriol.">
        <title>Complete genome sequence of "Candidatus Puniceispirillum marinum" IMCC1322, a representative of the SAR116 clade in the Alphaproteobacteria.</title>
        <authorList>
            <person name="Oh H.M."/>
            <person name="Kwon K.K."/>
            <person name="Kang I."/>
            <person name="Kang S.G."/>
            <person name="Lee J.H."/>
            <person name="Kim S.J."/>
            <person name="Cho J.C."/>
        </authorList>
    </citation>
    <scope>NUCLEOTIDE SEQUENCE [LARGE SCALE GENOMIC DNA]</scope>
    <source>
        <strain evidence="1 2">IMCC1322</strain>
    </source>
</reference>
<organism evidence="1 2">
    <name type="scientific">Puniceispirillum marinum (strain IMCC1322)</name>
    <dbReference type="NCBI Taxonomy" id="488538"/>
    <lineage>
        <taxon>Bacteria</taxon>
        <taxon>Pseudomonadati</taxon>
        <taxon>Pseudomonadota</taxon>
        <taxon>Alphaproteobacteria</taxon>
        <taxon>Candidatus Puniceispirillales</taxon>
        <taxon>Candidatus Puniceispirillaceae</taxon>
        <taxon>Candidatus Puniceispirillum</taxon>
    </lineage>
</organism>
<dbReference type="HOGENOM" id="CLU_1170233_0_0_5"/>
<dbReference type="KEGG" id="apb:SAR116_0790"/>
<dbReference type="STRING" id="488538.SAR116_0790"/>